<sequence length="294" mass="32968">EANCQASIVEGAKNMLRQGKVHEIYDVERKLDKKFDENPEATSPLIIYHHMLYYETIEKSHTEVVYNQDVLAPNWELPTSMFSAIWSSTYNHAVMQTMIFTVPVTMKAPEIPLSTAGLNRVRSALQTATYSKEWMFKEYWGAIVLDVVRELLSDATIRAKAEQDDWDILVDEDDTDNIQMAFAETLIIAVASEWNEEVKPSVTVIPTVDPNHLRLGALTHLIVEAVWAAHLVVAVVAPAASRAGWANYPHEISGVSQTLSGATLVNSRAVSKHKDVFDRPHKTPCSLILTWVAR</sequence>
<feature type="non-terminal residue" evidence="1">
    <location>
        <position position="1"/>
    </location>
</feature>
<dbReference type="EMBL" id="JABANM010031387">
    <property type="protein sequence ID" value="KAF4704664.1"/>
    <property type="molecule type" value="Genomic_DNA"/>
</dbReference>
<reference evidence="1 2" key="1">
    <citation type="submission" date="2020-04" db="EMBL/GenBank/DDBJ databases">
        <title>Perkinsus olseni comparative genomics.</title>
        <authorList>
            <person name="Bogema D.R."/>
        </authorList>
    </citation>
    <scope>NUCLEOTIDE SEQUENCE [LARGE SCALE GENOMIC DNA]</scope>
    <source>
        <strain evidence="1">ATCC PRA-205</strain>
    </source>
</reference>
<dbReference type="Proteomes" id="UP000574390">
    <property type="component" value="Unassembled WGS sequence"/>
</dbReference>
<name>A0A7J6Q7V6_PEROL</name>
<proteinExistence type="predicted"/>
<dbReference type="AlphaFoldDB" id="A0A7J6Q7V6"/>
<accession>A0A7J6Q7V6</accession>
<feature type="non-terminal residue" evidence="1">
    <location>
        <position position="294"/>
    </location>
</feature>
<comment type="caution">
    <text evidence="1">The sequence shown here is derived from an EMBL/GenBank/DDBJ whole genome shotgun (WGS) entry which is preliminary data.</text>
</comment>
<gene>
    <name evidence="1" type="ORF">FOZ62_000126</name>
</gene>
<evidence type="ECO:0000313" key="1">
    <source>
        <dbReference type="EMBL" id="KAF4704664.1"/>
    </source>
</evidence>
<organism evidence="1 2">
    <name type="scientific">Perkinsus olseni</name>
    <name type="common">Perkinsus atlanticus</name>
    <dbReference type="NCBI Taxonomy" id="32597"/>
    <lineage>
        <taxon>Eukaryota</taxon>
        <taxon>Sar</taxon>
        <taxon>Alveolata</taxon>
        <taxon>Perkinsozoa</taxon>
        <taxon>Perkinsea</taxon>
        <taxon>Perkinsida</taxon>
        <taxon>Perkinsidae</taxon>
        <taxon>Perkinsus</taxon>
    </lineage>
</organism>
<protein>
    <submittedName>
        <fullName evidence="1">Uncharacterized protein</fullName>
    </submittedName>
</protein>
<evidence type="ECO:0000313" key="2">
    <source>
        <dbReference type="Proteomes" id="UP000574390"/>
    </source>
</evidence>